<dbReference type="AlphaFoldDB" id="A0A507DUF7"/>
<dbReference type="PANTHER" id="PTHR24559:SF435">
    <property type="entry name" value="RIBONUCLEASE H"/>
    <property type="match status" value="1"/>
</dbReference>
<comment type="caution">
    <text evidence="9">The sequence shown here is derived from an EMBL/GenBank/DDBJ whole genome shotgun (WGS) entry which is preliminary data.</text>
</comment>
<dbReference type="SUPFAM" id="SSF56672">
    <property type="entry name" value="DNA/RNA polymerases"/>
    <property type="match status" value="1"/>
</dbReference>
<dbReference type="PANTHER" id="PTHR24559">
    <property type="entry name" value="TRANSPOSON TY3-I GAG-POL POLYPROTEIN"/>
    <property type="match status" value="1"/>
</dbReference>
<dbReference type="FunFam" id="3.10.10.10:FF:000007">
    <property type="entry name" value="Retrovirus-related Pol polyprotein from transposon 17.6-like Protein"/>
    <property type="match status" value="1"/>
</dbReference>
<evidence type="ECO:0000256" key="4">
    <source>
        <dbReference type="ARBA" id="ARBA00022722"/>
    </source>
</evidence>
<reference evidence="9 10" key="1">
    <citation type="journal article" date="2019" name="Sci. Rep.">
        <title>Comparative genomics of chytrid fungi reveal insights into the obligate biotrophic and pathogenic lifestyle of Synchytrium endobioticum.</title>
        <authorList>
            <person name="van de Vossenberg B.T.L.H."/>
            <person name="Warris S."/>
            <person name="Nguyen H.D.T."/>
            <person name="van Gent-Pelzer M.P.E."/>
            <person name="Joly D.L."/>
            <person name="van de Geest H.C."/>
            <person name="Bonants P.J.M."/>
            <person name="Smith D.S."/>
            <person name="Levesque C.A."/>
            <person name="van der Lee T.A.J."/>
        </authorList>
    </citation>
    <scope>NUCLEOTIDE SEQUENCE [LARGE SCALE GENOMIC DNA]</scope>
    <source>
        <strain evidence="9 10">CBS 809.83</strain>
    </source>
</reference>
<sequence>MRDRILGKRVFLLIDLKDAYHRLLIAPEDREKTAIWTRFGLFEYVVMPFGLCNAPGAFQRLMNWDLGDLYDITVICYQACC</sequence>
<evidence type="ECO:0000313" key="10">
    <source>
        <dbReference type="Proteomes" id="UP000318582"/>
    </source>
</evidence>
<dbReference type="Gene3D" id="3.10.10.10">
    <property type="entry name" value="HIV Type 1 Reverse Transcriptase, subunit A, domain 1"/>
    <property type="match status" value="1"/>
</dbReference>
<dbReference type="CDD" id="cd01647">
    <property type="entry name" value="RT_LTR"/>
    <property type="match status" value="1"/>
</dbReference>
<dbReference type="Pfam" id="PF00078">
    <property type="entry name" value="RVT_1"/>
    <property type="match status" value="1"/>
</dbReference>
<evidence type="ECO:0000259" key="8">
    <source>
        <dbReference type="Pfam" id="PF00078"/>
    </source>
</evidence>
<evidence type="ECO:0000313" key="9">
    <source>
        <dbReference type="EMBL" id="TPX54837.1"/>
    </source>
</evidence>
<dbReference type="InterPro" id="IPR043502">
    <property type="entry name" value="DNA/RNA_pol_sf"/>
</dbReference>
<keyword evidence="10" id="KW-1185">Reference proteome</keyword>
<dbReference type="GO" id="GO:0003964">
    <property type="term" value="F:RNA-directed DNA polymerase activity"/>
    <property type="evidence" value="ECO:0007669"/>
    <property type="project" value="UniProtKB-KW"/>
</dbReference>
<keyword evidence="1" id="KW-0645">Protease</keyword>
<dbReference type="InterPro" id="IPR053134">
    <property type="entry name" value="RNA-dir_DNA_polymerase"/>
</dbReference>
<keyword evidence="7" id="KW-0695">RNA-directed DNA polymerase</keyword>
<dbReference type="InterPro" id="IPR000477">
    <property type="entry name" value="RT_dom"/>
</dbReference>
<dbReference type="STRING" id="109895.A0A507DUF7"/>
<dbReference type="GO" id="GO:0008233">
    <property type="term" value="F:peptidase activity"/>
    <property type="evidence" value="ECO:0007669"/>
    <property type="project" value="UniProtKB-KW"/>
</dbReference>
<keyword evidence="2" id="KW-0808">Transferase</keyword>
<dbReference type="EMBL" id="QEAQ01000135">
    <property type="protein sequence ID" value="TPX54837.1"/>
    <property type="molecule type" value="Genomic_DNA"/>
</dbReference>
<evidence type="ECO:0000256" key="1">
    <source>
        <dbReference type="ARBA" id="ARBA00022670"/>
    </source>
</evidence>
<dbReference type="GO" id="GO:0004519">
    <property type="term" value="F:endonuclease activity"/>
    <property type="evidence" value="ECO:0007669"/>
    <property type="project" value="UniProtKB-KW"/>
</dbReference>
<name>A0A507DUF7_9FUNG</name>
<keyword evidence="3" id="KW-0548">Nucleotidyltransferase</keyword>
<dbReference type="GO" id="GO:0006508">
    <property type="term" value="P:proteolysis"/>
    <property type="evidence" value="ECO:0007669"/>
    <property type="project" value="UniProtKB-KW"/>
</dbReference>
<dbReference type="Proteomes" id="UP000318582">
    <property type="component" value="Unassembled WGS sequence"/>
</dbReference>
<dbReference type="Gene3D" id="3.30.70.270">
    <property type="match status" value="1"/>
</dbReference>
<evidence type="ECO:0000256" key="2">
    <source>
        <dbReference type="ARBA" id="ARBA00022679"/>
    </source>
</evidence>
<accession>A0A507DUF7</accession>
<organism evidence="9 10">
    <name type="scientific">Powellomyces hirtus</name>
    <dbReference type="NCBI Taxonomy" id="109895"/>
    <lineage>
        <taxon>Eukaryota</taxon>
        <taxon>Fungi</taxon>
        <taxon>Fungi incertae sedis</taxon>
        <taxon>Chytridiomycota</taxon>
        <taxon>Chytridiomycota incertae sedis</taxon>
        <taxon>Chytridiomycetes</taxon>
        <taxon>Spizellomycetales</taxon>
        <taxon>Powellomycetaceae</taxon>
        <taxon>Powellomyces</taxon>
    </lineage>
</organism>
<evidence type="ECO:0000256" key="6">
    <source>
        <dbReference type="ARBA" id="ARBA00022801"/>
    </source>
</evidence>
<proteinExistence type="predicted"/>
<keyword evidence="4" id="KW-0540">Nuclease</keyword>
<protein>
    <recommendedName>
        <fullName evidence="8">Reverse transcriptase domain-containing protein</fullName>
    </recommendedName>
</protein>
<evidence type="ECO:0000256" key="5">
    <source>
        <dbReference type="ARBA" id="ARBA00022759"/>
    </source>
</evidence>
<feature type="domain" description="Reverse transcriptase" evidence="8">
    <location>
        <begin position="7"/>
        <end position="77"/>
    </location>
</feature>
<gene>
    <name evidence="9" type="ORF">PhCBS80983_g05713</name>
</gene>
<evidence type="ECO:0000256" key="7">
    <source>
        <dbReference type="ARBA" id="ARBA00022918"/>
    </source>
</evidence>
<evidence type="ECO:0000256" key="3">
    <source>
        <dbReference type="ARBA" id="ARBA00022695"/>
    </source>
</evidence>
<dbReference type="InterPro" id="IPR043128">
    <property type="entry name" value="Rev_trsase/Diguanyl_cyclase"/>
</dbReference>
<keyword evidence="6" id="KW-0378">Hydrolase</keyword>
<keyword evidence="5" id="KW-0255">Endonuclease</keyword>